<feature type="compositionally biased region" description="Acidic residues" evidence="1">
    <location>
        <begin position="100"/>
        <end position="116"/>
    </location>
</feature>
<dbReference type="PANTHER" id="PTHR22444">
    <property type="entry name" value="GLUTAMATE-RICH PROTEIN 1"/>
    <property type="match status" value="1"/>
</dbReference>
<feature type="compositionally biased region" description="Basic residues" evidence="1">
    <location>
        <begin position="171"/>
        <end position="183"/>
    </location>
</feature>
<feature type="compositionally biased region" description="Polar residues" evidence="1">
    <location>
        <begin position="31"/>
        <end position="44"/>
    </location>
</feature>
<organism evidence="2 3">
    <name type="scientific">Pogona vitticeps</name>
    <name type="common">central bearded dragon</name>
    <dbReference type="NCBI Taxonomy" id="103695"/>
    <lineage>
        <taxon>Eukaryota</taxon>
        <taxon>Metazoa</taxon>
        <taxon>Chordata</taxon>
        <taxon>Craniata</taxon>
        <taxon>Vertebrata</taxon>
        <taxon>Euteleostomi</taxon>
        <taxon>Lepidosauria</taxon>
        <taxon>Squamata</taxon>
        <taxon>Bifurcata</taxon>
        <taxon>Unidentata</taxon>
        <taxon>Episquamata</taxon>
        <taxon>Toxicofera</taxon>
        <taxon>Iguania</taxon>
        <taxon>Acrodonta</taxon>
        <taxon>Agamidae</taxon>
        <taxon>Amphibolurinae</taxon>
        <taxon>Pogona</taxon>
    </lineage>
</organism>
<reference evidence="3" key="2">
    <citation type="submission" date="2025-08" db="UniProtKB">
        <authorList>
            <consortium name="RefSeq"/>
        </authorList>
    </citation>
    <scope>IDENTIFICATION</scope>
</reference>
<dbReference type="InterPro" id="IPR026719">
    <property type="entry name" value="ERICH1"/>
</dbReference>
<feature type="region of interest" description="Disordered" evidence="1">
    <location>
        <begin position="23"/>
        <end position="187"/>
    </location>
</feature>
<protein>
    <submittedName>
        <fullName evidence="3">Glutamate-rich protein 1 isoform X3</fullName>
    </submittedName>
</protein>
<dbReference type="Proteomes" id="UP001652642">
    <property type="component" value="Chromosome 1"/>
</dbReference>
<proteinExistence type="predicted"/>
<evidence type="ECO:0000313" key="2">
    <source>
        <dbReference type="Proteomes" id="UP001652642"/>
    </source>
</evidence>
<gene>
    <name evidence="3" type="primary">ERICH1</name>
</gene>
<dbReference type="PANTHER" id="PTHR22444:SF1">
    <property type="entry name" value="GLUTAMATE-RICH PROTEIN 1"/>
    <property type="match status" value="1"/>
</dbReference>
<evidence type="ECO:0000313" key="3">
    <source>
        <dbReference type="RefSeq" id="XP_072856896.1"/>
    </source>
</evidence>
<evidence type="ECO:0000256" key="1">
    <source>
        <dbReference type="SAM" id="MobiDB-lite"/>
    </source>
</evidence>
<sequence length="344" mass="38899">MAMALRPRAEVFRKKVLEKLFPAPPDALSSDPESSAVLRTSVSKLGQEDPVNLPALEGSSSSPVEKKNSMILPSRKIYTVSPPPEDYMPTTNNDISNENLEGDDSDSDADVSEEDGQGQPQRKRIRRKKRKNGLQNPDNLHRGPAEYEEPKNPIEENLQLVRSEGPNLSRNQKRKMKKKRQKEKMRASGLLTKPAAIEFMYKPETEERISFEEAHKKANDILDFLQATQEIYFSERLQFSEFFKDRVNGISAHSPERSKCAESAVSSQSVGEVLQSLESDSVSSSDITLLHRMKSLVLLQDVERIKDAVEEFRMQTAMPPDHAKAISSLFLYWVTDILPGKDRK</sequence>
<feature type="compositionally biased region" description="Basic and acidic residues" evidence="1">
    <location>
        <begin position="139"/>
        <end position="154"/>
    </location>
</feature>
<feature type="compositionally biased region" description="Polar residues" evidence="1">
    <location>
        <begin position="89"/>
        <end position="99"/>
    </location>
</feature>
<name>A0ABM5GGX1_9SAUR</name>
<accession>A0ABM5GGX1</accession>
<keyword evidence="2" id="KW-1185">Reference proteome</keyword>
<dbReference type="RefSeq" id="XP_072856896.1">
    <property type="nucleotide sequence ID" value="XM_073000795.1"/>
</dbReference>
<dbReference type="GeneID" id="110073430"/>
<reference evidence="2" key="1">
    <citation type="submission" date="2025-05" db="UniProtKB">
        <authorList>
            <consortium name="RefSeq"/>
        </authorList>
    </citation>
    <scope>NUCLEOTIDE SEQUENCE [LARGE SCALE GENOMIC DNA]</scope>
</reference>
<feature type="compositionally biased region" description="Basic residues" evidence="1">
    <location>
        <begin position="121"/>
        <end position="132"/>
    </location>
</feature>